<dbReference type="Gene3D" id="1.20.120.450">
    <property type="entry name" value="dinb family like domain"/>
    <property type="match status" value="1"/>
</dbReference>
<dbReference type="RefSeq" id="WP_076412474.1">
    <property type="nucleotide sequence ID" value="NZ_AP028040.1"/>
</dbReference>
<name>A0A1R1JT67_ALCXX</name>
<sequence length="167" mass="17783">MTLLTPKQALLRTLHASHGGFQAAMMAIPPSRYRHAVAIPGPSRLHLSAATVLVDMILWNTMILQLANDGTTGPTASFYGAAAMSNRVARLSPAFQRRFAADGLADLIALVQAGQQRIIDSVGQRCDAALSRQVPAAARTLGGLIEFHTATACSGALSLLRRWQRAP</sequence>
<organism evidence="1 2">
    <name type="scientific">Alcaligenes xylosoxydans xylosoxydans</name>
    <name type="common">Achromobacter xylosoxidans</name>
    <dbReference type="NCBI Taxonomy" id="85698"/>
    <lineage>
        <taxon>Bacteria</taxon>
        <taxon>Pseudomonadati</taxon>
        <taxon>Pseudomonadota</taxon>
        <taxon>Betaproteobacteria</taxon>
        <taxon>Burkholderiales</taxon>
        <taxon>Alcaligenaceae</taxon>
        <taxon>Achromobacter</taxon>
    </lineage>
</organism>
<comment type="caution">
    <text evidence="1">The sequence shown here is derived from an EMBL/GenBank/DDBJ whole genome shotgun (WGS) entry which is preliminary data.</text>
</comment>
<dbReference type="AlphaFoldDB" id="A0A1R1JT67"/>
<proteinExistence type="predicted"/>
<reference evidence="1 2" key="1">
    <citation type="submission" date="2016-09" db="EMBL/GenBank/DDBJ databases">
        <title>Phylogenomics of Achromobacter.</title>
        <authorList>
            <person name="Jeukens J."/>
            <person name="Freschi L."/>
            <person name="Vincent A.T."/>
            <person name="Emond-Rheault J.-G."/>
            <person name="Kukavica-Ibrulj I."/>
            <person name="Charette S.J."/>
            <person name="Levesque R.C."/>
        </authorList>
    </citation>
    <scope>NUCLEOTIDE SEQUENCE [LARGE SCALE GENOMIC DNA]</scope>
    <source>
        <strain evidence="1 2">AUS488</strain>
    </source>
</reference>
<dbReference type="OrthoDB" id="5347938at2"/>
<accession>A0A1R1JT67</accession>
<protein>
    <submittedName>
        <fullName evidence="1">Uncharacterized protein</fullName>
    </submittedName>
</protein>
<dbReference type="InterPro" id="IPR034660">
    <property type="entry name" value="DinB/YfiT-like"/>
</dbReference>
<dbReference type="EMBL" id="MJMN01000015">
    <property type="protein sequence ID" value="OMG86473.1"/>
    <property type="molecule type" value="Genomic_DNA"/>
</dbReference>
<dbReference type="Proteomes" id="UP000187251">
    <property type="component" value="Unassembled WGS sequence"/>
</dbReference>
<evidence type="ECO:0000313" key="1">
    <source>
        <dbReference type="EMBL" id="OMG86473.1"/>
    </source>
</evidence>
<gene>
    <name evidence="1" type="ORF">BIZ92_26480</name>
</gene>
<evidence type="ECO:0000313" key="2">
    <source>
        <dbReference type="Proteomes" id="UP000187251"/>
    </source>
</evidence>